<keyword evidence="2" id="KW-1185">Reference proteome</keyword>
<dbReference type="AlphaFoldDB" id="A0AAD6I722"/>
<reference evidence="1" key="1">
    <citation type="journal article" date="2023" name="IMA Fungus">
        <title>Comparative genomic study of the Penicillium genus elucidates a diverse pangenome and 15 lateral gene transfer events.</title>
        <authorList>
            <person name="Petersen C."/>
            <person name="Sorensen T."/>
            <person name="Nielsen M.R."/>
            <person name="Sondergaard T.E."/>
            <person name="Sorensen J.L."/>
            <person name="Fitzpatrick D.A."/>
            <person name="Frisvad J.C."/>
            <person name="Nielsen K.L."/>
        </authorList>
    </citation>
    <scope>NUCLEOTIDE SEQUENCE</scope>
    <source>
        <strain evidence="1">IBT 15450</strain>
    </source>
</reference>
<organism evidence="1 2">
    <name type="scientific">Penicillium canescens</name>
    <dbReference type="NCBI Taxonomy" id="5083"/>
    <lineage>
        <taxon>Eukaryota</taxon>
        <taxon>Fungi</taxon>
        <taxon>Dikarya</taxon>
        <taxon>Ascomycota</taxon>
        <taxon>Pezizomycotina</taxon>
        <taxon>Eurotiomycetes</taxon>
        <taxon>Eurotiomycetidae</taxon>
        <taxon>Eurotiales</taxon>
        <taxon>Aspergillaceae</taxon>
        <taxon>Penicillium</taxon>
    </lineage>
</organism>
<dbReference type="EMBL" id="JAQJZL010000010">
    <property type="protein sequence ID" value="KAJ6034918.1"/>
    <property type="molecule type" value="Genomic_DNA"/>
</dbReference>
<dbReference type="Proteomes" id="UP001219568">
    <property type="component" value="Unassembled WGS sequence"/>
</dbReference>
<comment type="caution">
    <text evidence="1">The sequence shown here is derived from an EMBL/GenBank/DDBJ whole genome shotgun (WGS) entry which is preliminary data.</text>
</comment>
<reference evidence="1" key="2">
    <citation type="submission" date="2023-01" db="EMBL/GenBank/DDBJ databases">
        <authorList>
            <person name="Petersen C."/>
        </authorList>
    </citation>
    <scope>NUCLEOTIDE SEQUENCE</scope>
    <source>
        <strain evidence="1">IBT 15450</strain>
    </source>
</reference>
<evidence type="ECO:0000313" key="2">
    <source>
        <dbReference type="Proteomes" id="UP001219568"/>
    </source>
</evidence>
<evidence type="ECO:0000313" key="1">
    <source>
        <dbReference type="EMBL" id="KAJ6034918.1"/>
    </source>
</evidence>
<gene>
    <name evidence="1" type="ORF">N7460_009093</name>
</gene>
<protein>
    <submittedName>
        <fullName evidence="1">Uncharacterized protein</fullName>
    </submittedName>
</protein>
<name>A0AAD6I722_PENCN</name>
<accession>A0AAD6I722</accession>
<sequence>MSDMLARQLVRYPLRVLLVPSFVHPEHPIASRDEDTKFTYELFMTWRLVDFIPSTSEWKKTSVLWVIENEQRSERLSFEALFYLCSSRRGHL</sequence>
<proteinExistence type="predicted"/>